<dbReference type="Proteomes" id="UP000275199">
    <property type="component" value="Unassembled WGS sequence"/>
</dbReference>
<organism evidence="2 3">
    <name type="scientific">Pseudomonas neustonica</name>
    <dbReference type="NCBI Taxonomy" id="2487346"/>
    <lineage>
        <taxon>Bacteria</taxon>
        <taxon>Pseudomonadati</taxon>
        <taxon>Pseudomonadota</taxon>
        <taxon>Gammaproteobacteria</taxon>
        <taxon>Pseudomonadales</taxon>
        <taxon>Pseudomonadaceae</taxon>
        <taxon>Pseudomonas</taxon>
    </lineage>
</organism>
<dbReference type="EMBL" id="RKKU01000007">
    <property type="protein sequence ID" value="ROZ85413.1"/>
    <property type="molecule type" value="Genomic_DNA"/>
</dbReference>
<keyword evidence="1" id="KW-0812">Transmembrane</keyword>
<name>A0ABX9XJ07_9PSED</name>
<sequence>MNKAKDFVASFWANLDGWIIFFNISSGLLLGTTVGIIFAIWLQKRGYLARANRWHHWLLKLYFLALPCMGGFVGVQAGVLYAVEKQLHREIDRQEPAVQQMSLAIMANFYLYADSVAQDYDLTQYTSLSPRDALLLMVDNYMATNPIQVFENPEELGLLQRFTQKVLERSARAQLVWLVDKVIIEDIVVRKGAEYTRFSADTIEDMTDEPFDTLFSARAILDFTKRQVSKIWFSYYVTVALQWLLVMALIGIEFGVSRYFGQWRRKREPTADSAGNDEALVAGQ</sequence>
<proteinExistence type="predicted"/>
<keyword evidence="3" id="KW-1185">Reference proteome</keyword>
<feature type="transmembrane region" description="Helical" evidence="1">
    <location>
        <begin position="61"/>
        <end position="83"/>
    </location>
</feature>
<dbReference type="RefSeq" id="WP_123889143.1">
    <property type="nucleotide sequence ID" value="NZ_JBPYCX010000008.1"/>
</dbReference>
<comment type="caution">
    <text evidence="2">The sequence shown here is derived from an EMBL/GenBank/DDBJ whole genome shotgun (WGS) entry which is preliminary data.</text>
</comment>
<evidence type="ECO:0008006" key="4">
    <source>
        <dbReference type="Google" id="ProtNLM"/>
    </source>
</evidence>
<protein>
    <recommendedName>
        <fullName evidence="4">DUF4239 domain-containing protein</fullName>
    </recommendedName>
</protein>
<feature type="transmembrane region" description="Helical" evidence="1">
    <location>
        <begin position="232"/>
        <end position="256"/>
    </location>
</feature>
<gene>
    <name evidence="2" type="ORF">EF096_08230</name>
</gene>
<keyword evidence="1" id="KW-1133">Transmembrane helix</keyword>
<accession>A0ABX9XJ07</accession>
<evidence type="ECO:0000256" key="1">
    <source>
        <dbReference type="SAM" id="Phobius"/>
    </source>
</evidence>
<feature type="transmembrane region" description="Helical" evidence="1">
    <location>
        <begin position="20"/>
        <end position="41"/>
    </location>
</feature>
<reference evidence="2 3" key="1">
    <citation type="submission" date="2018-11" db="EMBL/GenBank/DDBJ databases">
        <authorList>
            <person name="Jang G.I."/>
            <person name="Hwang C.Y."/>
        </authorList>
    </citation>
    <scope>NUCLEOTIDE SEQUENCE [LARGE SCALE GENOMIC DNA]</scope>
    <source>
        <strain evidence="2 3">SSM26</strain>
    </source>
</reference>
<evidence type="ECO:0000313" key="3">
    <source>
        <dbReference type="Proteomes" id="UP000275199"/>
    </source>
</evidence>
<evidence type="ECO:0000313" key="2">
    <source>
        <dbReference type="EMBL" id="ROZ85413.1"/>
    </source>
</evidence>
<keyword evidence="1" id="KW-0472">Membrane</keyword>